<dbReference type="AlphaFoldDB" id="A0A1J4L251"/>
<accession>A0A1J4L251</accession>
<dbReference type="GeneID" id="94831998"/>
<reference evidence="1" key="1">
    <citation type="submission" date="2016-10" db="EMBL/GenBank/DDBJ databases">
        <authorList>
            <person name="Benchimol M."/>
            <person name="Almeida L.G."/>
            <person name="Vasconcelos A.T."/>
            <person name="Perreira-Neves A."/>
            <person name="Rosa I.A."/>
            <person name="Tasca T."/>
            <person name="Bogo M.R."/>
            <person name="de Souza W."/>
        </authorList>
    </citation>
    <scope>NUCLEOTIDE SEQUENCE [LARGE SCALE GENOMIC DNA]</scope>
    <source>
        <strain evidence="1">K</strain>
    </source>
</reference>
<protein>
    <submittedName>
        <fullName evidence="1">Uncharacterized protein</fullName>
    </submittedName>
</protein>
<sequence length="479" mass="55538">MNDFSYKNAPINNSKAMIVSALESDNDVDVPDPPVEPTPIVSLDLKTFKILVTDAQEDLRKGNRDKVIDSLILINNYIPTFFQKGIPPGFTRETDFCRFLLQVAANDTDIEFQFYAIRIIADIMYLSNDVVEEFIEFNAINFFNQLTYNRNNKIRKCAFKILKYCVKSEKGFRAFINEGLIQKYISLFTALIEISNPEKPILKCISLMASTFCQLLQNIKEIPNHEYEAIFNCLVNALRIRYHLIFKYALLAAMLCVQGLGSEGTKIIRKSKLFDCLPYFLNLEHKTSCFMELKLLEDIFAQREPEEKSKILKMIGKETLPNLLLNIDPTDKLCQTILSIITNSYNCEMDFSWVIRKDFIQKFSKILDEGSYENKKLVVRLILLTLTISDNDICNELLKCEICVDIIQVIQSFRTEDIILALKIIGKLYHKILRYGLFTHENFNNEIIILVKQFQMHEDQNIAQISTAIIENYFPEEME</sequence>
<dbReference type="EMBL" id="MLAK01000156">
    <property type="protein sequence ID" value="OHT16022.1"/>
    <property type="molecule type" value="Genomic_DNA"/>
</dbReference>
<dbReference type="VEuPathDB" id="TrichDB:TRFO_13506"/>
<dbReference type="InterPro" id="IPR016024">
    <property type="entry name" value="ARM-type_fold"/>
</dbReference>
<keyword evidence="2" id="KW-1185">Reference proteome</keyword>
<dbReference type="Gene3D" id="1.25.10.10">
    <property type="entry name" value="Leucine-rich Repeat Variant"/>
    <property type="match status" value="1"/>
</dbReference>
<comment type="caution">
    <text evidence="1">The sequence shown here is derived from an EMBL/GenBank/DDBJ whole genome shotgun (WGS) entry which is preliminary data.</text>
</comment>
<organism evidence="1 2">
    <name type="scientific">Tritrichomonas foetus</name>
    <dbReference type="NCBI Taxonomy" id="1144522"/>
    <lineage>
        <taxon>Eukaryota</taxon>
        <taxon>Metamonada</taxon>
        <taxon>Parabasalia</taxon>
        <taxon>Tritrichomonadida</taxon>
        <taxon>Tritrichomonadidae</taxon>
        <taxon>Tritrichomonas</taxon>
    </lineage>
</organism>
<dbReference type="Proteomes" id="UP000179807">
    <property type="component" value="Unassembled WGS sequence"/>
</dbReference>
<dbReference type="InterPro" id="IPR011989">
    <property type="entry name" value="ARM-like"/>
</dbReference>
<gene>
    <name evidence="1" type="ORF">TRFO_13506</name>
</gene>
<evidence type="ECO:0000313" key="1">
    <source>
        <dbReference type="EMBL" id="OHT16022.1"/>
    </source>
</evidence>
<proteinExistence type="predicted"/>
<evidence type="ECO:0000313" key="2">
    <source>
        <dbReference type="Proteomes" id="UP000179807"/>
    </source>
</evidence>
<name>A0A1J4L251_9EUKA</name>
<dbReference type="SUPFAM" id="SSF48371">
    <property type="entry name" value="ARM repeat"/>
    <property type="match status" value="1"/>
</dbReference>
<dbReference type="RefSeq" id="XP_068369158.1">
    <property type="nucleotide sequence ID" value="XM_068497294.1"/>
</dbReference>